<comment type="caution">
    <text evidence="1">The sequence shown here is derived from an EMBL/GenBank/DDBJ whole genome shotgun (WGS) entry which is preliminary data.</text>
</comment>
<organism evidence="1 2">
    <name type="scientific">Streptomyces litmocidini</name>
    <dbReference type="NCBI Taxonomy" id="67318"/>
    <lineage>
        <taxon>Bacteria</taxon>
        <taxon>Bacillati</taxon>
        <taxon>Actinomycetota</taxon>
        <taxon>Actinomycetes</taxon>
        <taxon>Kitasatosporales</taxon>
        <taxon>Streptomycetaceae</taxon>
        <taxon>Streptomyces</taxon>
    </lineage>
</organism>
<keyword evidence="2" id="KW-1185">Reference proteome</keyword>
<proteinExistence type="predicted"/>
<protein>
    <submittedName>
        <fullName evidence="1">Uncharacterized protein</fullName>
    </submittedName>
</protein>
<name>A0ABW7TZ03_9ACTN</name>
<dbReference type="EMBL" id="JBIRUI010000001">
    <property type="protein sequence ID" value="MFI1712426.1"/>
    <property type="molecule type" value="Genomic_DNA"/>
</dbReference>
<gene>
    <name evidence="1" type="ORF">ACH407_02415</name>
</gene>
<evidence type="ECO:0000313" key="1">
    <source>
        <dbReference type="EMBL" id="MFI1712426.1"/>
    </source>
</evidence>
<dbReference type="Proteomes" id="UP001611339">
    <property type="component" value="Unassembled WGS sequence"/>
</dbReference>
<reference evidence="1 2" key="1">
    <citation type="submission" date="2024-10" db="EMBL/GenBank/DDBJ databases">
        <title>The Natural Products Discovery Center: Release of the First 8490 Sequenced Strains for Exploring Actinobacteria Biosynthetic Diversity.</title>
        <authorList>
            <person name="Kalkreuter E."/>
            <person name="Kautsar S.A."/>
            <person name="Yang D."/>
            <person name="Bader C.D."/>
            <person name="Teijaro C.N."/>
            <person name="Fluegel L."/>
            <person name="Davis C.M."/>
            <person name="Simpson J.R."/>
            <person name="Lauterbach L."/>
            <person name="Steele A.D."/>
            <person name="Gui C."/>
            <person name="Meng S."/>
            <person name="Li G."/>
            <person name="Viehrig K."/>
            <person name="Ye F."/>
            <person name="Su P."/>
            <person name="Kiefer A.F."/>
            <person name="Nichols A."/>
            <person name="Cepeda A.J."/>
            <person name="Yan W."/>
            <person name="Fan B."/>
            <person name="Jiang Y."/>
            <person name="Adhikari A."/>
            <person name="Zheng C.-J."/>
            <person name="Schuster L."/>
            <person name="Cowan T.M."/>
            <person name="Smanski M.J."/>
            <person name="Chevrette M.G."/>
            <person name="De Carvalho L.P.S."/>
            <person name="Shen B."/>
        </authorList>
    </citation>
    <scope>NUCLEOTIDE SEQUENCE [LARGE SCALE GENOMIC DNA]</scope>
    <source>
        <strain evidence="1 2">NPDC020602</strain>
    </source>
</reference>
<accession>A0ABW7TZ03</accession>
<sequence length="211" mass="23115">MGFTSAWAISSHTDEAVADLAPRLLPAMRADRAHPDAGRRWSAWRREPLPDHRTWFSPDGGNGEAWGAIESFQALTAPGHHVDEMCCGSTDPSFYVLDDVWEGQDEDGMFISVHRKEYAVSSLFHALGPARAALLPGWCGTFLLSAAQVRESLPRVERALTFTPAGRAAAEGRDWLDYGGNEESVLDGPLRVWRTAARRGLGLCGVAVHLY</sequence>
<evidence type="ECO:0000313" key="2">
    <source>
        <dbReference type="Proteomes" id="UP001611339"/>
    </source>
</evidence>
<dbReference type="RefSeq" id="WP_398706745.1">
    <property type="nucleotide sequence ID" value="NZ_JBIRUI010000001.1"/>
</dbReference>